<reference evidence="2" key="1">
    <citation type="submission" date="2022-11" db="UniProtKB">
        <authorList>
            <consortium name="WormBaseParasite"/>
        </authorList>
    </citation>
    <scope>IDENTIFICATION</scope>
</reference>
<name>A0A915J4K4_ROMCU</name>
<protein>
    <submittedName>
        <fullName evidence="2">Uncharacterized protein</fullName>
    </submittedName>
</protein>
<accession>A0A915J4K4</accession>
<dbReference type="WBParaSite" id="nRc.2.0.1.t20753-RA">
    <property type="protein sequence ID" value="nRc.2.0.1.t20753-RA"/>
    <property type="gene ID" value="nRc.2.0.1.g20753"/>
</dbReference>
<organism evidence="1 2">
    <name type="scientific">Romanomermis culicivorax</name>
    <name type="common">Nematode worm</name>
    <dbReference type="NCBI Taxonomy" id="13658"/>
    <lineage>
        <taxon>Eukaryota</taxon>
        <taxon>Metazoa</taxon>
        <taxon>Ecdysozoa</taxon>
        <taxon>Nematoda</taxon>
        <taxon>Enoplea</taxon>
        <taxon>Dorylaimia</taxon>
        <taxon>Mermithida</taxon>
        <taxon>Mermithoidea</taxon>
        <taxon>Mermithidae</taxon>
        <taxon>Romanomermis</taxon>
    </lineage>
</organism>
<proteinExistence type="predicted"/>
<evidence type="ECO:0000313" key="2">
    <source>
        <dbReference type="WBParaSite" id="nRc.2.0.1.t20753-RA"/>
    </source>
</evidence>
<dbReference type="AlphaFoldDB" id="A0A915J4K4"/>
<evidence type="ECO:0000313" key="1">
    <source>
        <dbReference type="Proteomes" id="UP000887565"/>
    </source>
</evidence>
<dbReference type="Proteomes" id="UP000887565">
    <property type="component" value="Unplaced"/>
</dbReference>
<keyword evidence="1" id="KW-1185">Reference proteome</keyword>
<sequence>MPDKLAKPLANPIKIPAYRGAMSKVLTLNPCGIKKKSLQKIMYLY</sequence>